<evidence type="ECO:0000313" key="1">
    <source>
        <dbReference type="EMBL" id="MPN10370.1"/>
    </source>
</evidence>
<dbReference type="SUPFAM" id="SSF51161">
    <property type="entry name" value="Trimeric LpxA-like enzymes"/>
    <property type="match status" value="1"/>
</dbReference>
<dbReference type="EMBL" id="VSSQ01056512">
    <property type="protein sequence ID" value="MPN10370.1"/>
    <property type="molecule type" value="Genomic_DNA"/>
</dbReference>
<dbReference type="InterPro" id="IPR011004">
    <property type="entry name" value="Trimer_LpxA-like_sf"/>
</dbReference>
<comment type="caution">
    <text evidence="1">The sequence shown here is derived from an EMBL/GenBank/DDBJ whole genome shotgun (WGS) entry which is preliminary data.</text>
</comment>
<evidence type="ECO:0008006" key="2">
    <source>
        <dbReference type="Google" id="ProtNLM"/>
    </source>
</evidence>
<dbReference type="AlphaFoldDB" id="A0A645F8Z0"/>
<organism evidence="1">
    <name type="scientific">bioreactor metagenome</name>
    <dbReference type="NCBI Taxonomy" id="1076179"/>
    <lineage>
        <taxon>unclassified sequences</taxon>
        <taxon>metagenomes</taxon>
        <taxon>ecological metagenomes</taxon>
    </lineage>
</organism>
<dbReference type="Gene3D" id="2.160.10.10">
    <property type="entry name" value="Hexapeptide repeat proteins"/>
    <property type="match status" value="1"/>
</dbReference>
<sequence>MTNVQIGDNVIIEKSIIGSNAIINNNCHVGDSKSIEVIGAYQYLLDESAIDFKEICLDRKVINL</sequence>
<proteinExistence type="predicted"/>
<gene>
    <name evidence="1" type="ORF">SDC9_157665</name>
</gene>
<reference evidence="1" key="1">
    <citation type="submission" date="2019-08" db="EMBL/GenBank/DDBJ databases">
        <authorList>
            <person name="Kucharzyk K."/>
            <person name="Murdoch R.W."/>
            <person name="Higgins S."/>
            <person name="Loffler F."/>
        </authorList>
    </citation>
    <scope>NUCLEOTIDE SEQUENCE</scope>
</reference>
<protein>
    <recommendedName>
        <fullName evidence="2">Glucose-1-phosphate adenylyltransferase</fullName>
    </recommendedName>
</protein>
<accession>A0A645F8Z0</accession>
<name>A0A645F8Z0_9ZZZZ</name>